<name>A0A1Q5ZZ55_9SPHI</name>
<evidence type="ECO:0000256" key="1">
    <source>
        <dbReference type="SAM" id="MobiDB-lite"/>
    </source>
</evidence>
<keyword evidence="3" id="KW-1185">Reference proteome</keyword>
<organism evidence="2 3">
    <name type="scientific">Mucilaginibacter polytrichastri</name>
    <dbReference type="NCBI Taxonomy" id="1302689"/>
    <lineage>
        <taxon>Bacteria</taxon>
        <taxon>Pseudomonadati</taxon>
        <taxon>Bacteroidota</taxon>
        <taxon>Sphingobacteriia</taxon>
        <taxon>Sphingobacteriales</taxon>
        <taxon>Sphingobacteriaceae</taxon>
        <taxon>Mucilaginibacter</taxon>
    </lineage>
</organism>
<reference evidence="2 3" key="1">
    <citation type="submission" date="2016-11" db="EMBL/GenBank/DDBJ databases">
        <title>Whole Genome Sequencing of Mucilaginibacter polytrichastri RG4-7(T) isolated from the moss sample.</title>
        <authorList>
            <person name="Li Y."/>
        </authorList>
    </citation>
    <scope>NUCLEOTIDE SEQUENCE [LARGE SCALE GENOMIC DNA]</scope>
    <source>
        <strain evidence="2 3">RG4-7</strain>
    </source>
</reference>
<feature type="compositionally biased region" description="Polar residues" evidence="1">
    <location>
        <begin position="48"/>
        <end position="72"/>
    </location>
</feature>
<accession>A0A1Q5ZZ55</accession>
<dbReference type="AlphaFoldDB" id="A0A1Q5ZZ55"/>
<feature type="compositionally biased region" description="Basic and acidic residues" evidence="1">
    <location>
        <begin position="36"/>
        <end position="47"/>
    </location>
</feature>
<dbReference type="Proteomes" id="UP000186720">
    <property type="component" value="Unassembled WGS sequence"/>
</dbReference>
<comment type="caution">
    <text evidence="2">The sequence shown here is derived from an EMBL/GenBank/DDBJ whole genome shotgun (WGS) entry which is preliminary data.</text>
</comment>
<dbReference type="RefSeq" id="WP_074489695.1">
    <property type="nucleotide sequence ID" value="NZ_FPAM01000005.1"/>
</dbReference>
<evidence type="ECO:0000313" key="2">
    <source>
        <dbReference type="EMBL" id="OKS87029.1"/>
    </source>
</evidence>
<feature type="region of interest" description="Disordered" evidence="1">
    <location>
        <begin position="1"/>
        <end position="72"/>
    </location>
</feature>
<gene>
    <name evidence="2" type="ORF">RG47T_2488</name>
</gene>
<sequence length="72" mass="7683">MLGENVGDSALDQSDNDPNVQDKPYENRVKTVTPSRDGDPSPEDRKPITNSSAEQPVTNSSNKGQGPSGENL</sequence>
<proteinExistence type="predicted"/>
<protein>
    <submittedName>
        <fullName evidence="2">Uncharacterized protein</fullName>
    </submittedName>
</protein>
<dbReference type="EMBL" id="MPPL01000001">
    <property type="protein sequence ID" value="OKS87029.1"/>
    <property type="molecule type" value="Genomic_DNA"/>
</dbReference>
<evidence type="ECO:0000313" key="3">
    <source>
        <dbReference type="Proteomes" id="UP000186720"/>
    </source>
</evidence>
<dbReference type="STRING" id="1302689.RG47T_2488"/>